<organism evidence="1 2">
    <name type="scientific">Gemmatimonas phototrophica</name>
    <dbReference type="NCBI Taxonomy" id="1379270"/>
    <lineage>
        <taxon>Bacteria</taxon>
        <taxon>Pseudomonadati</taxon>
        <taxon>Gemmatimonadota</taxon>
        <taxon>Gemmatimonadia</taxon>
        <taxon>Gemmatimonadales</taxon>
        <taxon>Gemmatimonadaceae</taxon>
        <taxon>Gemmatimonas</taxon>
    </lineage>
</organism>
<sequence length="342" mass="36504">MKRPSRGYVLPFVLIALAAAGLLVFSLASEGWHHARAVALAGRGDAAANAIEEAEAMALAQWDDDSLWQRPLHHEVQRSVTTQLGQSVTVTWSRPHPFVAWLHTRHEMAGNARWSGIRRELIRAVWLHTPAVPVRAVLAVPGQVSGGEGTLLSGTDTPTPTSACGMTRDTASTPAVAALAVVGDPPGHWPGAPLPDTTARRVADSAAILLPALGARAEHVTWGPSPAPLPERNGWQALWLSGHPVIVDGPTQWRGLLVIDGDLELRGNVTIEGLLIVRGNIDARAAQWQLQGAAMSADPVTGHAHLGTQTRIFFDRCAVQMALATVARPRVTPFSLWQPLAP</sequence>
<dbReference type="AlphaFoldDB" id="A0A143BLG1"/>
<dbReference type="OrthoDB" id="9857274at2"/>
<reference evidence="1 2" key="2">
    <citation type="journal article" date="2016" name="Environ. Microbiol. Rep.">
        <title>Metagenomic evidence for the presence of phototrophic Gemmatimonadetes bacteria in diverse environments.</title>
        <authorList>
            <person name="Zeng Y."/>
            <person name="Baumbach J."/>
            <person name="Barbosa E.G."/>
            <person name="Azevedo V."/>
            <person name="Zhang C."/>
            <person name="Koblizek M."/>
        </authorList>
    </citation>
    <scope>NUCLEOTIDE SEQUENCE [LARGE SCALE GENOMIC DNA]</scope>
    <source>
        <strain evidence="1 2">AP64</strain>
    </source>
</reference>
<evidence type="ECO:0000313" key="2">
    <source>
        <dbReference type="Proteomes" id="UP000076404"/>
    </source>
</evidence>
<proteinExistence type="predicted"/>
<name>A0A143BLG1_9BACT</name>
<dbReference type="RefSeq" id="WP_026849448.1">
    <property type="nucleotide sequence ID" value="NZ_CP011454.1"/>
</dbReference>
<dbReference type="Proteomes" id="UP000076404">
    <property type="component" value="Chromosome"/>
</dbReference>
<reference evidence="1 2" key="1">
    <citation type="journal article" date="2014" name="Proc. Natl. Acad. Sci. U.S.A.">
        <title>Functional type 2 photosynthetic reaction centers found in the rare bacterial phylum Gemmatimonadetes.</title>
        <authorList>
            <person name="Zeng Y."/>
            <person name="Feng F."/>
            <person name="Medova H."/>
            <person name="Dean J."/>
            <person name="Koblizek M."/>
        </authorList>
    </citation>
    <scope>NUCLEOTIDE SEQUENCE [LARGE SCALE GENOMIC DNA]</scope>
    <source>
        <strain evidence="1 2">AP64</strain>
    </source>
</reference>
<evidence type="ECO:0000313" key="1">
    <source>
        <dbReference type="EMBL" id="AMW05443.1"/>
    </source>
</evidence>
<gene>
    <name evidence="1" type="ORF">GEMMAAP_12785</name>
</gene>
<dbReference type="KEGG" id="gph:GEMMAAP_12785"/>
<dbReference type="eggNOG" id="ENOG5032JGY">
    <property type="taxonomic scope" value="Bacteria"/>
</dbReference>
<dbReference type="STRING" id="1379270.GEMMAAP_12785"/>
<dbReference type="EMBL" id="CP011454">
    <property type="protein sequence ID" value="AMW05443.1"/>
    <property type="molecule type" value="Genomic_DNA"/>
</dbReference>
<keyword evidence="2" id="KW-1185">Reference proteome</keyword>
<protein>
    <submittedName>
        <fullName evidence="1">Uncharacterized protein</fullName>
    </submittedName>
</protein>
<accession>A0A143BLG1</accession>